<keyword evidence="2" id="KW-1185">Reference proteome</keyword>
<dbReference type="AlphaFoldDB" id="A0A2G9SA38"/>
<sequence length="109" mass="13640">MLQLEKEIREYRDKTRTLTQVLMKNEYVKQKSYLQMRYRIYGFHTPVKKMVDSYEKKIKKRIYENRQRWKYYTQTFLDNTYNTFFIQNAKGRKKGAVIILLEKKHQTIW</sequence>
<proteinExistence type="predicted"/>
<accession>A0A2G9SA38</accession>
<dbReference type="Proteomes" id="UP000228934">
    <property type="component" value="Unassembled WGS sequence"/>
</dbReference>
<gene>
    <name evidence="1" type="ORF">AB205_0114460</name>
</gene>
<reference evidence="2" key="1">
    <citation type="journal article" date="2017" name="Nat. Commun.">
        <title>The North American bullfrog draft genome provides insight into hormonal regulation of long noncoding RNA.</title>
        <authorList>
            <person name="Hammond S.A."/>
            <person name="Warren R.L."/>
            <person name="Vandervalk B.P."/>
            <person name="Kucuk E."/>
            <person name="Khan H."/>
            <person name="Gibb E.A."/>
            <person name="Pandoh P."/>
            <person name="Kirk H."/>
            <person name="Zhao Y."/>
            <person name="Jones M."/>
            <person name="Mungall A.J."/>
            <person name="Coope R."/>
            <person name="Pleasance S."/>
            <person name="Moore R.A."/>
            <person name="Holt R.A."/>
            <person name="Round J.M."/>
            <person name="Ohora S."/>
            <person name="Walle B.V."/>
            <person name="Veldhoen N."/>
            <person name="Helbing C.C."/>
            <person name="Birol I."/>
        </authorList>
    </citation>
    <scope>NUCLEOTIDE SEQUENCE [LARGE SCALE GENOMIC DNA]</scope>
</reference>
<evidence type="ECO:0000313" key="1">
    <source>
        <dbReference type="EMBL" id="PIO37010.1"/>
    </source>
</evidence>
<name>A0A2G9SA38_AQUCT</name>
<dbReference type="OrthoDB" id="300641at2759"/>
<protein>
    <submittedName>
        <fullName evidence="1">Uncharacterized protein</fullName>
    </submittedName>
</protein>
<evidence type="ECO:0000313" key="2">
    <source>
        <dbReference type="Proteomes" id="UP000228934"/>
    </source>
</evidence>
<dbReference type="EMBL" id="KV926534">
    <property type="protein sequence ID" value="PIO37010.1"/>
    <property type="molecule type" value="Genomic_DNA"/>
</dbReference>
<organism evidence="1 2">
    <name type="scientific">Aquarana catesbeiana</name>
    <name type="common">American bullfrog</name>
    <name type="synonym">Rana catesbeiana</name>
    <dbReference type="NCBI Taxonomy" id="8400"/>
    <lineage>
        <taxon>Eukaryota</taxon>
        <taxon>Metazoa</taxon>
        <taxon>Chordata</taxon>
        <taxon>Craniata</taxon>
        <taxon>Vertebrata</taxon>
        <taxon>Euteleostomi</taxon>
        <taxon>Amphibia</taxon>
        <taxon>Batrachia</taxon>
        <taxon>Anura</taxon>
        <taxon>Neobatrachia</taxon>
        <taxon>Ranoidea</taxon>
        <taxon>Ranidae</taxon>
        <taxon>Aquarana</taxon>
    </lineage>
</organism>